<feature type="domain" description="Glutaredoxin" evidence="1">
    <location>
        <begin position="23"/>
        <end position="76"/>
    </location>
</feature>
<dbReference type="InterPro" id="IPR051548">
    <property type="entry name" value="Grx-like_ET"/>
</dbReference>
<reference evidence="2 3" key="1">
    <citation type="journal article" date="2019" name="Syst. Appl. Microbiol.">
        <title>Characterization of Bifidobacterium species in feaces of the Egyptian fruit bat: Description of B. vespertilionis sp. nov. and B. rousetti sp. nov.</title>
        <authorList>
            <person name="Modesto M."/>
            <person name="Satti M."/>
            <person name="Watanabe K."/>
            <person name="Puglisi E."/>
            <person name="Morelli L."/>
            <person name="Huang C.-H."/>
            <person name="Liou J.-S."/>
            <person name="Miyashita M."/>
            <person name="Tamura T."/>
            <person name="Saito S."/>
            <person name="Mori K."/>
            <person name="Huang L."/>
            <person name="Sciavilla P."/>
            <person name="Sandri C."/>
            <person name="Spiezio C."/>
            <person name="Vitali F."/>
            <person name="Cavalieri D."/>
            <person name="Perpetuini G."/>
            <person name="Tofalo R."/>
            <person name="Bonetti A."/>
            <person name="Arita M."/>
            <person name="Mattarelli P."/>
        </authorList>
    </citation>
    <scope>NUCLEOTIDE SEQUENCE [LARGE SCALE GENOMIC DNA]</scope>
    <source>
        <strain evidence="2 3">RST17</strain>
    </source>
</reference>
<dbReference type="PANTHER" id="PTHR34386:SF1">
    <property type="entry name" value="GLUTAREDOXIN-LIKE PROTEIN NRDH"/>
    <property type="match status" value="1"/>
</dbReference>
<dbReference type="InterPro" id="IPR002109">
    <property type="entry name" value="Glutaredoxin"/>
</dbReference>
<dbReference type="Gene3D" id="3.40.30.10">
    <property type="entry name" value="Glutaredoxin"/>
    <property type="match status" value="1"/>
</dbReference>
<dbReference type="SUPFAM" id="SSF52833">
    <property type="entry name" value="Thioredoxin-like"/>
    <property type="match status" value="1"/>
</dbReference>
<accession>A0A5M9ZG71</accession>
<dbReference type="Proteomes" id="UP000410049">
    <property type="component" value="Unassembled WGS sequence"/>
</dbReference>
<protein>
    <submittedName>
        <fullName evidence="2">Glutaredoxin family protein</fullName>
    </submittedName>
</protein>
<sequence length="108" mass="11489">MAFASLFILCSAAPPRGSNTMTVTVFTKPHCPQCEATKRQFTKLGVPFETVDLEQNPSTLEQLQAAGFRQAPVVITPDNSWAGYRPDLIREVAKQAAASAAVPAAVAA</sequence>
<dbReference type="GO" id="GO:0009055">
    <property type="term" value="F:electron transfer activity"/>
    <property type="evidence" value="ECO:0007669"/>
    <property type="project" value="TreeGrafter"/>
</dbReference>
<dbReference type="GO" id="GO:0045454">
    <property type="term" value="P:cell redox homeostasis"/>
    <property type="evidence" value="ECO:0007669"/>
    <property type="project" value="TreeGrafter"/>
</dbReference>
<dbReference type="InterPro" id="IPR036249">
    <property type="entry name" value="Thioredoxin-like_sf"/>
</dbReference>
<dbReference type="Pfam" id="PF00462">
    <property type="entry name" value="Glutaredoxin"/>
    <property type="match status" value="1"/>
</dbReference>
<name>A0A5M9ZG71_9BIFI</name>
<dbReference type="AlphaFoldDB" id="A0A5M9ZG71"/>
<proteinExistence type="predicted"/>
<dbReference type="CDD" id="cd02976">
    <property type="entry name" value="NrdH"/>
    <property type="match status" value="1"/>
</dbReference>
<dbReference type="PANTHER" id="PTHR34386">
    <property type="entry name" value="GLUTAREDOXIN"/>
    <property type="match status" value="1"/>
</dbReference>
<evidence type="ECO:0000313" key="3">
    <source>
        <dbReference type="Proteomes" id="UP000410049"/>
    </source>
</evidence>
<gene>
    <name evidence="2" type="ORF">EMO91_12155</name>
</gene>
<evidence type="ECO:0000313" key="2">
    <source>
        <dbReference type="EMBL" id="KAA8825553.1"/>
    </source>
</evidence>
<organism evidence="2 3">
    <name type="scientific">Bifidobacterium myosotis</name>
    <dbReference type="NCBI Taxonomy" id="1630166"/>
    <lineage>
        <taxon>Bacteria</taxon>
        <taxon>Bacillati</taxon>
        <taxon>Actinomycetota</taxon>
        <taxon>Actinomycetes</taxon>
        <taxon>Bifidobacteriales</taxon>
        <taxon>Bifidobacteriaceae</taxon>
        <taxon>Bifidobacterium</taxon>
    </lineage>
</organism>
<evidence type="ECO:0000259" key="1">
    <source>
        <dbReference type="Pfam" id="PF00462"/>
    </source>
</evidence>
<dbReference type="PROSITE" id="PS51354">
    <property type="entry name" value="GLUTAREDOXIN_2"/>
    <property type="match status" value="1"/>
</dbReference>
<comment type="caution">
    <text evidence="2">The sequence shown here is derived from an EMBL/GenBank/DDBJ whole genome shotgun (WGS) entry which is preliminary data.</text>
</comment>
<dbReference type="EMBL" id="RZUH01000015">
    <property type="protein sequence ID" value="KAA8825553.1"/>
    <property type="molecule type" value="Genomic_DNA"/>
</dbReference>